<evidence type="ECO:0000313" key="13">
    <source>
        <dbReference type="EMBL" id="MFC4295002.1"/>
    </source>
</evidence>
<dbReference type="PROSITE" id="PS00737">
    <property type="entry name" value="THIOLASE_2"/>
    <property type="match status" value="1"/>
</dbReference>
<dbReference type="InterPro" id="IPR016039">
    <property type="entry name" value="Thiolase-like"/>
</dbReference>
<reference evidence="14" key="1">
    <citation type="journal article" date="2019" name="Int. J. Syst. Evol. Microbiol.">
        <title>The Global Catalogue of Microorganisms (GCM) 10K type strain sequencing project: providing services to taxonomists for standard genome sequencing and annotation.</title>
        <authorList>
            <consortium name="The Broad Institute Genomics Platform"/>
            <consortium name="The Broad Institute Genome Sequencing Center for Infectious Disease"/>
            <person name="Wu L."/>
            <person name="Ma J."/>
        </authorList>
    </citation>
    <scope>NUCLEOTIDE SEQUENCE [LARGE SCALE GENOMIC DNA]</scope>
    <source>
        <strain evidence="14">CGMCC 1.12989</strain>
    </source>
</reference>
<protein>
    <recommendedName>
        <fullName evidence="9">acetyl-CoA C-acyltransferase</fullName>
        <ecNumber evidence="9">2.3.1.16</ecNumber>
    </recommendedName>
</protein>
<proteinExistence type="inferred from homology"/>
<evidence type="ECO:0000256" key="6">
    <source>
        <dbReference type="ARBA" id="ARBA00023098"/>
    </source>
</evidence>
<keyword evidence="5" id="KW-0809">Transit peptide</keyword>
<dbReference type="EMBL" id="JBHSDR010000006">
    <property type="protein sequence ID" value="MFC4295002.1"/>
    <property type="molecule type" value="Genomic_DNA"/>
</dbReference>
<evidence type="ECO:0000256" key="1">
    <source>
        <dbReference type="ARBA" id="ARBA00004275"/>
    </source>
</evidence>
<dbReference type="Gene3D" id="3.40.47.10">
    <property type="match status" value="1"/>
</dbReference>
<dbReference type="Pfam" id="PF00108">
    <property type="entry name" value="Thiolase_N"/>
    <property type="match status" value="1"/>
</dbReference>
<comment type="caution">
    <text evidence="13">The sequence shown here is derived from an EMBL/GenBank/DDBJ whole genome shotgun (WGS) entry which is preliminary data.</text>
</comment>
<dbReference type="InterPro" id="IPR020616">
    <property type="entry name" value="Thiolase_N"/>
</dbReference>
<dbReference type="PIRSF" id="PIRSF000429">
    <property type="entry name" value="Ac-CoA_Ac_transf"/>
    <property type="match status" value="1"/>
</dbReference>
<feature type="domain" description="Thiolase N-terminal" evidence="11">
    <location>
        <begin position="5"/>
        <end position="261"/>
    </location>
</feature>
<evidence type="ECO:0000259" key="12">
    <source>
        <dbReference type="Pfam" id="PF02803"/>
    </source>
</evidence>
<keyword evidence="4" id="KW-0276">Fatty acid metabolism</keyword>
<comment type="similarity">
    <text evidence="2 10">Belongs to the thiolase-like superfamily. Thiolase family.</text>
</comment>
<dbReference type="Pfam" id="PF02803">
    <property type="entry name" value="Thiolase_C"/>
    <property type="match status" value="1"/>
</dbReference>
<dbReference type="InterPro" id="IPR020613">
    <property type="entry name" value="Thiolase_CS"/>
</dbReference>
<dbReference type="RefSeq" id="WP_379538495.1">
    <property type="nucleotide sequence ID" value="NZ_JBHSDR010000006.1"/>
</dbReference>
<evidence type="ECO:0000256" key="9">
    <source>
        <dbReference type="ARBA" id="ARBA00024073"/>
    </source>
</evidence>
<dbReference type="InterPro" id="IPR020610">
    <property type="entry name" value="Thiolase_AS"/>
</dbReference>
<dbReference type="InterPro" id="IPR050215">
    <property type="entry name" value="Thiolase-like_sf_Thiolase"/>
</dbReference>
<evidence type="ECO:0000256" key="10">
    <source>
        <dbReference type="RuleBase" id="RU003557"/>
    </source>
</evidence>
<dbReference type="PANTHER" id="PTHR43853:SF8">
    <property type="entry name" value="3-KETOACYL-COA THIOLASE, PEROXISOMAL"/>
    <property type="match status" value="1"/>
</dbReference>
<dbReference type="PANTHER" id="PTHR43853">
    <property type="entry name" value="3-KETOACYL-COA THIOLASE, PEROXISOMAL"/>
    <property type="match status" value="1"/>
</dbReference>
<evidence type="ECO:0000256" key="8">
    <source>
        <dbReference type="ARBA" id="ARBA00023315"/>
    </source>
</evidence>
<dbReference type="Proteomes" id="UP001595828">
    <property type="component" value="Unassembled WGS sequence"/>
</dbReference>
<feature type="domain" description="Thiolase C-terminal" evidence="12">
    <location>
        <begin position="270"/>
        <end position="390"/>
    </location>
</feature>
<keyword evidence="7" id="KW-0576">Peroxisome</keyword>
<dbReference type="CDD" id="cd00751">
    <property type="entry name" value="thiolase"/>
    <property type="match status" value="1"/>
</dbReference>
<sequence length="392" mass="40804">MPEAVIVATARTAIGKAGRGALNNLDGADLGALVIREAMARAGLEGPEIEDVLLGAARLEGPQGGNLGRMAALRAGLPVSVPGFAMDRKCASGLNTIALAAQRIMAGEGDVYVAGGLDSCSLALPGTRGDRLQNPWLKDHVRGVYDSMIQTAETVAARYRISREAQDEFSLLSQQRIAAAQAEGRLDAEIVPVTVTKLVKDRAGAVIGEETVTLAKDEGNRPETTIEGLAELRPVIEGGTVTAGNASQLSDGASVCVVMSTREAARRGLQPLGVFRGFAVAGCEPDEMGIGPVFAVPKLLERAGLSVDDIGLWELNEAFAVQAIYCRDRLGIDPERLNLIGGAIAIGHPFGMSGSRLTGHALIEGKRRGEKYAVVTMCVAGGIGAAGLFQIT</sequence>
<comment type="subcellular location">
    <subcellularLocation>
        <location evidence="1">Peroxisome</location>
    </subcellularLocation>
</comment>
<organism evidence="13 14">
    <name type="scientific">Novosphingobium tardum</name>
    <dbReference type="NCBI Taxonomy" id="1538021"/>
    <lineage>
        <taxon>Bacteria</taxon>
        <taxon>Pseudomonadati</taxon>
        <taxon>Pseudomonadota</taxon>
        <taxon>Alphaproteobacteria</taxon>
        <taxon>Sphingomonadales</taxon>
        <taxon>Sphingomonadaceae</taxon>
        <taxon>Novosphingobium</taxon>
    </lineage>
</organism>
<dbReference type="InterPro" id="IPR002155">
    <property type="entry name" value="Thiolase"/>
</dbReference>
<dbReference type="InterPro" id="IPR020617">
    <property type="entry name" value="Thiolase_C"/>
</dbReference>
<keyword evidence="14" id="KW-1185">Reference proteome</keyword>
<dbReference type="NCBIfam" id="TIGR01930">
    <property type="entry name" value="AcCoA-C-Actrans"/>
    <property type="match status" value="1"/>
</dbReference>
<evidence type="ECO:0000259" key="11">
    <source>
        <dbReference type="Pfam" id="PF00108"/>
    </source>
</evidence>
<evidence type="ECO:0000256" key="7">
    <source>
        <dbReference type="ARBA" id="ARBA00023140"/>
    </source>
</evidence>
<keyword evidence="6" id="KW-0443">Lipid metabolism</keyword>
<evidence type="ECO:0000313" key="14">
    <source>
        <dbReference type="Proteomes" id="UP001595828"/>
    </source>
</evidence>
<dbReference type="PROSITE" id="PS00099">
    <property type="entry name" value="THIOLASE_3"/>
    <property type="match status" value="1"/>
</dbReference>
<gene>
    <name evidence="13" type="ORF">ACFO0A_08020</name>
</gene>
<dbReference type="SUPFAM" id="SSF53901">
    <property type="entry name" value="Thiolase-like"/>
    <property type="match status" value="2"/>
</dbReference>
<keyword evidence="3 10" id="KW-0808">Transferase</keyword>
<keyword evidence="8 10" id="KW-0012">Acyltransferase</keyword>
<evidence type="ECO:0000256" key="4">
    <source>
        <dbReference type="ARBA" id="ARBA00022832"/>
    </source>
</evidence>
<accession>A0ABV8RNY9</accession>
<evidence type="ECO:0000256" key="5">
    <source>
        <dbReference type="ARBA" id="ARBA00022946"/>
    </source>
</evidence>
<dbReference type="GO" id="GO:0003988">
    <property type="term" value="F:acetyl-CoA C-acyltransferase activity"/>
    <property type="evidence" value="ECO:0007669"/>
    <property type="project" value="UniProtKB-EC"/>
</dbReference>
<dbReference type="EC" id="2.3.1.16" evidence="9"/>
<name>A0ABV8RNY9_9SPHN</name>
<evidence type="ECO:0000256" key="2">
    <source>
        <dbReference type="ARBA" id="ARBA00010982"/>
    </source>
</evidence>
<evidence type="ECO:0000256" key="3">
    <source>
        <dbReference type="ARBA" id="ARBA00022679"/>
    </source>
</evidence>